<feature type="chain" id="PRO_5002673047" description="Thioredoxin domain-containing protein" evidence="1">
    <location>
        <begin position="20"/>
        <end position="44"/>
    </location>
</feature>
<dbReference type="AlphaFoldDB" id="A4UHA8"/>
<evidence type="ECO:0008006" key="3">
    <source>
        <dbReference type="Google" id="ProtNLM"/>
    </source>
</evidence>
<name>A4UHA8_ALEFU</name>
<accession>A4UHA8</accession>
<evidence type="ECO:0000256" key="1">
    <source>
        <dbReference type="SAM" id="SignalP"/>
    </source>
</evidence>
<proteinExistence type="evidence at transcript level"/>
<sequence length="44" mass="4825">MRSTGLLLLGVGLSNVACAMELTPENWDKETAGKTVFIKFQAPW</sequence>
<keyword evidence="1" id="KW-0732">Signal</keyword>
<reference evidence="2" key="1">
    <citation type="journal article" date="2007" name="Proc. Natl. Acad. Sci. U.S.A.">
        <title>Spliced leader RNA trans-splicing in dinoflagellates.</title>
        <authorList>
            <person name="Zhang H."/>
            <person name="Hou Y."/>
            <person name="Miranda L."/>
            <person name="Campbell D.A."/>
            <person name="Sturm N.R."/>
            <person name="Gaasterland T."/>
            <person name="Lin S."/>
        </authorList>
    </citation>
    <scope>NUCLEOTIDE SEQUENCE</scope>
    <source>
        <strain evidence="2">GT-CA28</strain>
    </source>
</reference>
<organism evidence="2">
    <name type="scientific">Alexandrium fundyense</name>
    <name type="common">Dinoflagellate</name>
    <dbReference type="NCBI Taxonomy" id="2932"/>
    <lineage>
        <taxon>Eukaryota</taxon>
        <taxon>Sar</taxon>
        <taxon>Alveolata</taxon>
        <taxon>Dinophyceae</taxon>
        <taxon>Gonyaulacales</taxon>
        <taxon>Pyrocystaceae</taxon>
        <taxon>Alexandrium</taxon>
    </lineage>
</organism>
<dbReference type="EMBL" id="EF133861">
    <property type="protein sequence ID" value="ABO47866.1"/>
    <property type="molecule type" value="mRNA"/>
</dbReference>
<feature type="signal peptide" evidence="1">
    <location>
        <begin position="1"/>
        <end position="19"/>
    </location>
</feature>
<protein>
    <recommendedName>
        <fullName evidence="3">Thioredoxin domain-containing protein</fullName>
    </recommendedName>
</protein>
<evidence type="ECO:0000313" key="2">
    <source>
        <dbReference type="EMBL" id="ABO47866.1"/>
    </source>
</evidence>